<sequence>MTPPTPRRTRAGLALLSLALGAGAVAGLTITGAGSASAERTDPTCTPAERADLRAAGDNFDDACALPGQALAGLDSYEATADQGEVDKSSNVRQIARKPLVGSFTPENGGVGSDLAFQGKYAYDGNYNGFAVFDISRPTEPKRVAQVECPGGQGDVSVYRDVLVLSVDSSRSDDSCSSVSQSAEEESSWEGLRVFDISDPAAPEYVASVETDCGSHTHTLAPSKSGERLFVYVSSYGPNDAFPDCQTPHDRISIVTVPVSDPAGAELLRTPRLFPGGGNPGSGVPGGNSATSGCHDITAYPQKDLAAGACMGDGILMDISKRAEPRVIDRVRDERNFAFWHSATFNNAGTKVVFTDELGGGGAPTCNPGTGPKRGANGIYDIVRRDLEFRSYYKIPRTQALTENCVAHNGSLIPVEGRDIMVQAWYQGGFSVFDFTNSRKPVEIAHFDRGAISDTELVLGGSWSTYWYNGHIYSSDITRGLEVFAIDDPRVNKAKKVRMGTFNAQSQPSYNG</sequence>
<keyword evidence="2" id="KW-1185">Reference proteome</keyword>
<gene>
    <name evidence="1" type="ORF">V6R90_01705</name>
</gene>
<comment type="caution">
    <text evidence="1">The sequence shown here is derived from an EMBL/GenBank/DDBJ whole genome shotgun (WGS) entry which is preliminary data.</text>
</comment>
<accession>A0ABV1NTZ2</accession>
<evidence type="ECO:0000313" key="2">
    <source>
        <dbReference type="Proteomes" id="UP001482520"/>
    </source>
</evidence>
<dbReference type="InterPro" id="IPR013211">
    <property type="entry name" value="LVIVD"/>
</dbReference>
<dbReference type="Proteomes" id="UP001482520">
    <property type="component" value="Unassembled WGS sequence"/>
</dbReference>
<name>A0ABV1NTZ2_9ACTN</name>
<evidence type="ECO:0000313" key="1">
    <source>
        <dbReference type="EMBL" id="MEQ7845976.1"/>
    </source>
</evidence>
<protein>
    <recommendedName>
        <fullName evidence="3">LVIVD repeat-containing protein</fullName>
    </recommendedName>
</protein>
<dbReference type="SUPFAM" id="SSF75011">
    <property type="entry name" value="3-carboxy-cis,cis-mucoante lactonizing enzyme"/>
    <property type="match status" value="1"/>
</dbReference>
<reference evidence="1 2" key="1">
    <citation type="submission" date="2024-02" db="EMBL/GenBank/DDBJ databases">
        <title>Full genome sequence of Nocardioides kribbensis.</title>
        <authorList>
            <person name="Poletto B.L."/>
            <person name="Silva G."/>
            <person name="Galante D."/>
            <person name="Campos K.R."/>
            <person name="Santos M.B.N."/>
            <person name="Sacchi C.T."/>
        </authorList>
    </citation>
    <scope>NUCLEOTIDE SEQUENCE [LARGE SCALE GENOMIC DNA]</scope>
    <source>
        <strain evidence="1 2">O4R</strain>
    </source>
</reference>
<evidence type="ECO:0008006" key="3">
    <source>
        <dbReference type="Google" id="ProtNLM"/>
    </source>
</evidence>
<organism evidence="1 2">
    <name type="scientific">Nocardioides kribbensis</name>
    <dbReference type="NCBI Taxonomy" id="305517"/>
    <lineage>
        <taxon>Bacteria</taxon>
        <taxon>Bacillati</taxon>
        <taxon>Actinomycetota</taxon>
        <taxon>Actinomycetes</taxon>
        <taxon>Propionibacteriales</taxon>
        <taxon>Nocardioidaceae</taxon>
        <taxon>Nocardioides</taxon>
    </lineage>
</organism>
<dbReference type="RefSeq" id="WP_319804895.1">
    <property type="nucleotide sequence ID" value="NZ_BAAAMM010000001.1"/>
</dbReference>
<proteinExistence type="predicted"/>
<dbReference type="EMBL" id="JBEGDP010000001">
    <property type="protein sequence ID" value="MEQ7845976.1"/>
    <property type="molecule type" value="Genomic_DNA"/>
</dbReference>
<dbReference type="Pfam" id="PF08309">
    <property type="entry name" value="LVIVD"/>
    <property type="match status" value="2"/>
</dbReference>